<feature type="domain" description="Histidine kinase" evidence="10">
    <location>
        <begin position="348"/>
        <end position="562"/>
    </location>
</feature>
<dbReference type="Proteomes" id="UP000198875">
    <property type="component" value="Unassembled WGS sequence"/>
</dbReference>
<dbReference type="SMART" id="SM00065">
    <property type="entry name" value="GAF"/>
    <property type="match status" value="1"/>
</dbReference>
<dbReference type="PROSITE" id="PS50110">
    <property type="entry name" value="RESPONSE_REGULATORY"/>
    <property type="match status" value="1"/>
</dbReference>
<evidence type="ECO:0000256" key="6">
    <source>
        <dbReference type="ARBA" id="ARBA00022777"/>
    </source>
</evidence>
<evidence type="ECO:0000259" key="10">
    <source>
        <dbReference type="PROSITE" id="PS50109"/>
    </source>
</evidence>
<dbReference type="SMART" id="SM00331">
    <property type="entry name" value="PP2C_SIG"/>
    <property type="match status" value="1"/>
</dbReference>
<dbReference type="InterPro" id="IPR029016">
    <property type="entry name" value="GAF-like_dom_sf"/>
</dbReference>
<dbReference type="EMBL" id="CSTD01000003">
    <property type="protein sequence ID" value="CPR11661.1"/>
    <property type="molecule type" value="Genomic_DNA"/>
</dbReference>
<name>A0A0U0W8X4_MYCBE</name>
<reference evidence="12 13" key="1">
    <citation type="submission" date="2015-03" db="EMBL/GenBank/DDBJ databases">
        <authorList>
            <person name="Murphy D."/>
        </authorList>
    </citation>
    <scope>NUCLEOTIDE SEQUENCE [LARGE SCALE GENOMIC DNA]</scope>
    <source>
        <strain evidence="12 13">DSM 44277</strain>
    </source>
</reference>
<evidence type="ECO:0000256" key="8">
    <source>
        <dbReference type="PROSITE-ProRule" id="PRU00169"/>
    </source>
</evidence>
<feature type="domain" description="Response regulatory" evidence="11">
    <location>
        <begin position="608"/>
        <end position="723"/>
    </location>
</feature>
<dbReference type="InterPro" id="IPR005467">
    <property type="entry name" value="His_kinase_dom"/>
</dbReference>
<dbReference type="Pfam" id="PF07228">
    <property type="entry name" value="SpoIIE"/>
    <property type="match status" value="1"/>
</dbReference>
<dbReference type="RefSeq" id="WP_085179424.1">
    <property type="nucleotide sequence ID" value="NZ_CSTD01000003.1"/>
</dbReference>
<dbReference type="SMART" id="SM00387">
    <property type="entry name" value="HATPase_c"/>
    <property type="match status" value="2"/>
</dbReference>
<dbReference type="CDD" id="cd17574">
    <property type="entry name" value="REC_OmpR"/>
    <property type="match status" value="1"/>
</dbReference>
<dbReference type="Gene3D" id="3.60.40.10">
    <property type="entry name" value="PPM-type phosphatase domain"/>
    <property type="match status" value="1"/>
</dbReference>
<organism evidence="12 13">
    <name type="scientific">Mycobacterium bohemicum DSM 44277</name>
    <dbReference type="NCBI Taxonomy" id="1236609"/>
    <lineage>
        <taxon>Bacteria</taxon>
        <taxon>Bacillati</taxon>
        <taxon>Actinomycetota</taxon>
        <taxon>Actinomycetes</taxon>
        <taxon>Mycobacteriales</taxon>
        <taxon>Mycobacteriaceae</taxon>
        <taxon>Mycobacterium</taxon>
    </lineage>
</organism>
<dbReference type="InterPro" id="IPR003594">
    <property type="entry name" value="HATPase_dom"/>
</dbReference>
<evidence type="ECO:0000256" key="1">
    <source>
        <dbReference type="ARBA" id="ARBA00000085"/>
    </source>
</evidence>
<comment type="subcellular location">
    <subcellularLocation>
        <location evidence="2">Cell membrane</location>
    </subcellularLocation>
</comment>
<dbReference type="SUPFAM" id="SSF55781">
    <property type="entry name" value="GAF domain-like"/>
    <property type="match status" value="2"/>
</dbReference>
<dbReference type="CDD" id="cd16936">
    <property type="entry name" value="HATPase_RsbW-like"/>
    <property type="match status" value="1"/>
</dbReference>
<dbReference type="Pfam" id="PF00072">
    <property type="entry name" value="Response_reg"/>
    <property type="match status" value="1"/>
</dbReference>
<dbReference type="Gene3D" id="3.30.450.40">
    <property type="match status" value="2"/>
</dbReference>
<dbReference type="Gene3D" id="3.30.565.10">
    <property type="entry name" value="Histidine kinase-like ATPase, C-terminal domain"/>
    <property type="match status" value="2"/>
</dbReference>
<dbReference type="PRINTS" id="PR00344">
    <property type="entry name" value="BCTRLSENSOR"/>
</dbReference>
<dbReference type="InterPro" id="IPR003661">
    <property type="entry name" value="HisK_dim/P_dom"/>
</dbReference>
<dbReference type="InterPro" id="IPR036097">
    <property type="entry name" value="HisK_dim/P_sf"/>
</dbReference>
<keyword evidence="5" id="KW-0808">Transferase</keyword>
<keyword evidence="7" id="KW-0902">Two-component regulatory system</keyword>
<evidence type="ECO:0000256" key="2">
    <source>
        <dbReference type="ARBA" id="ARBA00004236"/>
    </source>
</evidence>
<dbReference type="PANTHER" id="PTHR43547">
    <property type="entry name" value="TWO-COMPONENT HISTIDINE KINASE"/>
    <property type="match status" value="1"/>
</dbReference>
<dbReference type="PANTHER" id="PTHR43547:SF2">
    <property type="entry name" value="HYBRID SIGNAL TRANSDUCTION HISTIDINE KINASE C"/>
    <property type="match status" value="1"/>
</dbReference>
<dbReference type="EC" id="2.7.13.3" evidence="3"/>
<evidence type="ECO:0000313" key="13">
    <source>
        <dbReference type="Proteomes" id="UP000198875"/>
    </source>
</evidence>
<dbReference type="Gene3D" id="3.30.450.20">
    <property type="entry name" value="PAS domain"/>
    <property type="match status" value="1"/>
</dbReference>
<evidence type="ECO:0000259" key="11">
    <source>
        <dbReference type="PROSITE" id="PS50110"/>
    </source>
</evidence>
<comment type="catalytic activity">
    <reaction evidence="1">
        <text>ATP + protein L-histidine = ADP + protein N-phospho-L-histidine.</text>
        <dbReference type="EC" id="2.7.13.3"/>
    </reaction>
</comment>
<feature type="region of interest" description="Disordered" evidence="9">
    <location>
        <begin position="1060"/>
        <end position="1080"/>
    </location>
</feature>
<dbReference type="Pfam" id="PF00512">
    <property type="entry name" value="HisKA"/>
    <property type="match status" value="1"/>
</dbReference>
<dbReference type="CDD" id="cd00082">
    <property type="entry name" value="HisKA"/>
    <property type="match status" value="1"/>
</dbReference>
<dbReference type="Gene3D" id="3.40.50.2300">
    <property type="match status" value="1"/>
</dbReference>
<keyword evidence="6" id="KW-0418">Kinase</keyword>
<protein>
    <recommendedName>
        <fullName evidence="3">histidine kinase</fullName>
        <ecNumber evidence="3">2.7.13.3</ecNumber>
    </recommendedName>
</protein>
<evidence type="ECO:0000256" key="5">
    <source>
        <dbReference type="ARBA" id="ARBA00022679"/>
    </source>
</evidence>
<dbReference type="InterPro" id="IPR001789">
    <property type="entry name" value="Sig_transdc_resp-reg_receiver"/>
</dbReference>
<dbReference type="InterPro" id="IPR011006">
    <property type="entry name" value="CheY-like_superfamily"/>
</dbReference>
<dbReference type="Pfam" id="PF02518">
    <property type="entry name" value="HATPase_c"/>
    <property type="match status" value="1"/>
</dbReference>
<dbReference type="Gene3D" id="1.10.287.130">
    <property type="match status" value="1"/>
</dbReference>
<dbReference type="SMART" id="SM00448">
    <property type="entry name" value="REC"/>
    <property type="match status" value="1"/>
</dbReference>
<dbReference type="InterPro" id="IPR036457">
    <property type="entry name" value="PPM-type-like_dom_sf"/>
</dbReference>
<evidence type="ECO:0000256" key="9">
    <source>
        <dbReference type="SAM" id="MobiDB-lite"/>
    </source>
</evidence>
<dbReference type="Pfam" id="PF13185">
    <property type="entry name" value="GAF_2"/>
    <property type="match status" value="1"/>
</dbReference>
<proteinExistence type="predicted"/>
<dbReference type="InterPro" id="IPR004358">
    <property type="entry name" value="Sig_transdc_His_kin-like_C"/>
</dbReference>
<dbReference type="GO" id="GO:0000155">
    <property type="term" value="F:phosphorelay sensor kinase activity"/>
    <property type="evidence" value="ECO:0007669"/>
    <property type="project" value="InterPro"/>
</dbReference>
<dbReference type="InterPro" id="IPR036890">
    <property type="entry name" value="HATPase_C_sf"/>
</dbReference>
<gene>
    <name evidence="12" type="ORF">BN971_02949</name>
</gene>
<dbReference type="SUPFAM" id="SSF55874">
    <property type="entry name" value="ATPase domain of HSP90 chaperone/DNA topoisomerase II/histidine kinase"/>
    <property type="match status" value="2"/>
</dbReference>
<dbReference type="InterPro" id="IPR001932">
    <property type="entry name" value="PPM-type_phosphatase-like_dom"/>
</dbReference>
<evidence type="ECO:0000256" key="3">
    <source>
        <dbReference type="ARBA" id="ARBA00012438"/>
    </source>
</evidence>
<evidence type="ECO:0000313" key="12">
    <source>
        <dbReference type="EMBL" id="CPR11661.1"/>
    </source>
</evidence>
<sequence>MTARLPADLAAAVELGGEMGRRFAEFDWAAHPLGEPQTWSSEVRAAVAIALTSRFPIVLWLGEAELFLVYNDGYAHILGDKHPAALGSPAEPVWSEIWDEIGPMLAGVVATGRATWSDDLMLALVTEGVPLERYFTFTYSPIIGAAGAVTAIFCAVIETTERVLSERRLHLLNAVAAAIMETRTIAEAVDATVAACATQAADLPFVAVYAQEPEAGEITLRGATPAVAPLLPRELAGLTAWDAASRSRAEVRLIDKVAAAIPGIGGALGDYCCEQALVLPLGEAPTLGALVVGTNPRRPLDAQYRGFCQLLADQLSSAFASISSYEQERRRADALAELDRAKTAFLTNVSHEFRTPLTLLLGPLDDATSDAAPDSVQADRLSTAARNARRLLRLVDSLLDFSRIEAGRANARLICTDVGALTEHIASSFTELCERAGLDLVLDCEPAPADIDPGMWETIVLNLLSNAVKYTLRGGISVTVRADSSHCVLEVRDTGVGIGPEDLGRLFERFYRADNARGRSVEGTGIGLSLVRGLVELQRGSVEIASQLDRGTTVTIRLPRSLGAVVGQPPGVLLDETNPYVAEARQWVTPAPEEREAAPAPPDRTRPLVLVADDNADMRAHLDRVLSAHWDTVLVADGDSALAATRRLHPDAVVTDVMMPGLDGFDFVAAVRADPSVATTPVIMLSARAGAEAVSQGFAGGADEYLPKPFHSQELIDRVASRLSAAARERDRQRREAQLHQASGLMQLDAALQASDSVAGLLDAVLASAFGPRDAAAVTIGVLDDDRQIRFEYAGDIPVELRDRYHVAPLDAPLVGADVVRTGEPMVITDTFLLPSRYRHAVQDTAGSVRACLAHPLRDHTGRVIGELALLWPAPRQFGEGELEMFARMAELTSSALERVRLLAHEHRIAIDFQEHLLELDHGSTAAVVAAVYQPASEAMRVGGDWYSVTPLNRSRTTAISVGDVVGHGLPAAIVMSRLRAAVAASALTAAEPTAVLGALDRYAASVAGARCATVAYAVVDTDTETGAGRVSYSCAGHPYPLLVRPGRPPVYLEAGRRPPVAVSTHPDQGADGPDSTATADLPPGTLILLYTDGLIERAGETLDDGFARLKSAAARCAGLPVEAVCGELLTAMVPPGGYRDDVVVLALRPSHSAARSFATVLAAAPAQIPVGRDRLRGWLRGLALPARREMDILLATGEAVTNAIEHGSLGEPRKTVSVEAFLRDDTVSVTVSDTGRWAGDSSASLRSRRRGRGLTLMSGLANRVDTVRSRSGTQVTLEFDLRAS</sequence>
<keyword evidence="4 8" id="KW-0597">Phosphoprotein</keyword>
<accession>A0A0U0W8X4</accession>
<dbReference type="Pfam" id="PF13581">
    <property type="entry name" value="HATPase_c_2"/>
    <property type="match status" value="1"/>
</dbReference>
<dbReference type="SMART" id="SM00388">
    <property type="entry name" value="HisKA"/>
    <property type="match status" value="1"/>
</dbReference>
<dbReference type="SUPFAM" id="SSF47384">
    <property type="entry name" value="Homodimeric domain of signal transducing histidine kinase"/>
    <property type="match status" value="1"/>
</dbReference>
<evidence type="ECO:0000256" key="4">
    <source>
        <dbReference type="ARBA" id="ARBA00022553"/>
    </source>
</evidence>
<dbReference type="InterPro" id="IPR003018">
    <property type="entry name" value="GAF"/>
</dbReference>
<dbReference type="GO" id="GO:0005886">
    <property type="term" value="C:plasma membrane"/>
    <property type="evidence" value="ECO:0007669"/>
    <property type="project" value="UniProtKB-SubCell"/>
</dbReference>
<dbReference type="FunFam" id="3.30.565.10:FF:000006">
    <property type="entry name" value="Sensor histidine kinase WalK"/>
    <property type="match status" value="1"/>
</dbReference>
<dbReference type="SUPFAM" id="SSF52172">
    <property type="entry name" value="CheY-like"/>
    <property type="match status" value="1"/>
</dbReference>
<feature type="modified residue" description="4-aspartylphosphate" evidence="8">
    <location>
        <position position="656"/>
    </location>
</feature>
<dbReference type="OrthoDB" id="163538at2"/>
<dbReference type="PROSITE" id="PS50109">
    <property type="entry name" value="HIS_KIN"/>
    <property type="match status" value="1"/>
</dbReference>
<evidence type="ECO:0000256" key="7">
    <source>
        <dbReference type="ARBA" id="ARBA00023012"/>
    </source>
</evidence>